<dbReference type="Gene3D" id="1.20.1250.20">
    <property type="entry name" value="MFS general substrate transporter like domains"/>
    <property type="match status" value="1"/>
</dbReference>
<dbReference type="GO" id="GO:0005886">
    <property type="term" value="C:plasma membrane"/>
    <property type="evidence" value="ECO:0007669"/>
    <property type="project" value="UniProtKB-SubCell"/>
</dbReference>
<keyword evidence="3 7" id="KW-0812">Transmembrane</keyword>
<evidence type="ECO:0000256" key="4">
    <source>
        <dbReference type="ARBA" id="ARBA00022989"/>
    </source>
</evidence>
<feature type="transmembrane region" description="Helical" evidence="7">
    <location>
        <begin position="408"/>
        <end position="426"/>
    </location>
</feature>
<comment type="caution">
    <text evidence="9">The sequence shown here is derived from an EMBL/GenBank/DDBJ whole genome shotgun (WGS) entry which is preliminary data.</text>
</comment>
<gene>
    <name evidence="9" type="ORF">HNQ79_000127</name>
</gene>
<feature type="transmembrane region" description="Helical" evidence="7">
    <location>
        <begin position="321"/>
        <end position="345"/>
    </location>
</feature>
<dbReference type="PROSITE" id="PS50850">
    <property type="entry name" value="MFS"/>
    <property type="match status" value="1"/>
</dbReference>
<evidence type="ECO:0000313" key="9">
    <source>
        <dbReference type="EMBL" id="MBB6433689.1"/>
    </source>
</evidence>
<feature type="transmembrane region" description="Helical" evidence="7">
    <location>
        <begin position="289"/>
        <end position="309"/>
    </location>
</feature>
<feature type="domain" description="Major facilitator superfamily (MFS) profile" evidence="8">
    <location>
        <begin position="32"/>
        <end position="431"/>
    </location>
</feature>
<dbReference type="InterPro" id="IPR011701">
    <property type="entry name" value="MFS"/>
</dbReference>
<keyword evidence="5 7" id="KW-0472">Membrane</keyword>
<proteinExistence type="predicted"/>
<dbReference type="InterPro" id="IPR020846">
    <property type="entry name" value="MFS_dom"/>
</dbReference>
<dbReference type="AlphaFoldDB" id="A0A7X0H9V4"/>
<feature type="transmembrane region" description="Helical" evidence="7">
    <location>
        <begin position="196"/>
        <end position="217"/>
    </location>
</feature>
<dbReference type="PANTHER" id="PTHR23513">
    <property type="entry name" value="INTEGRAL MEMBRANE EFFLUX PROTEIN-RELATED"/>
    <property type="match status" value="1"/>
</dbReference>
<dbReference type="RefSeq" id="WP_185025629.1">
    <property type="nucleotide sequence ID" value="NZ_BNBN01000001.1"/>
</dbReference>
<accession>A0A7X0H9V4</accession>
<dbReference type="Proteomes" id="UP000540423">
    <property type="component" value="Unassembled WGS sequence"/>
</dbReference>
<feature type="transmembrane region" description="Helical" evidence="7">
    <location>
        <begin position="256"/>
        <end position="277"/>
    </location>
</feature>
<evidence type="ECO:0000259" key="8">
    <source>
        <dbReference type="PROSITE" id="PS50850"/>
    </source>
</evidence>
<evidence type="ECO:0000256" key="2">
    <source>
        <dbReference type="ARBA" id="ARBA00022475"/>
    </source>
</evidence>
<feature type="region of interest" description="Disordered" evidence="6">
    <location>
        <begin position="1"/>
        <end position="32"/>
    </location>
</feature>
<dbReference type="Pfam" id="PF07690">
    <property type="entry name" value="MFS_1"/>
    <property type="match status" value="1"/>
</dbReference>
<name>A0A7X0H9V4_9ACTN</name>
<reference evidence="9 10" key="1">
    <citation type="submission" date="2020-08" db="EMBL/GenBank/DDBJ databases">
        <title>Genomic Encyclopedia of Type Strains, Phase IV (KMG-IV): sequencing the most valuable type-strain genomes for metagenomic binning, comparative biology and taxonomic classification.</title>
        <authorList>
            <person name="Goeker M."/>
        </authorList>
    </citation>
    <scope>NUCLEOTIDE SEQUENCE [LARGE SCALE GENOMIC DNA]</scope>
    <source>
        <strain evidence="9 10">DSM 40141</strain>
    </source>
</reference>
<keyword evidence="10" id="KW-1185">Reference proteome</keyword>
<dbReference type="SUPFAM" id="SSF103473">
    <property type="entry name" value="MFS general substrate transporter"/>
    <property type="match status" value="1"/>
</dbReference>
<feature type="transmembrane region" description="Helical" evidence="7">
    <location>
        <begin position="351"/>
        <end position="373"/>
    </location>
</feature>
<evidence type="ECO:0000256" key="5">
    <source>
        <dbReference type="ARBA" id="ARBA00023136"/>
    </source>
</evidence>
<protein>
    <submittedName>
        <fullName evidence="9">MFS family permease</fullName>
    </submittedName>
</protein>
<evidence type="ECO:0000256" key="6">
    <source>
        <dbReference type="SAM" id="MobiDB-lite"/>
    </source>
</evidence>
<keyword evidence="2" id="KW-1003">Cell membrane</keyword>
<dbReference type="EMBL" id="JACHEM010000001">
    <property type="protein sequence ID" value="MBB6433689.1"/>
    <property type="molecule type" value="Genomic_DNA"/>
</dbReference>
<feature type="transmembrane region" description="Helical" evidence="7">
    <location>
        <begin position="380"/>
        <end position="402"/>
    </location>
</feature>
<dbReference type="PANTHER" id="PTHR23513:SF17">
    <property type="entry name" value="MEMBRANE PROTEIN"/>
    <property type="match status" value="1"/>
</dbReference>
<feature type="compositionally biased region" description="Low complexity" evidence="6">
    <location>
        <begin position="9"/>
        <end position="22"/>
    </location>
</feature>
<feature type="transmembrane region" description="Helical" evidence="7">
    <location>
        <begin position="74"/>
        <end position="94"/>
    </location>
</feature>
<feature type="transmembrane region" description="Helical" evidence="7">
    <location>
        <begin position="38"/>
        <end position="62"/>
    </location>
</feature>
<dbReference type="InterPro" id="IPR036259">
    <property type="entry name" value="MFS_trans_sf"/>
</dbReference>
<keyword evidence="4 7" id="KW-1133">Transmembrane helix</keyword>
<evidence type="ECO:0000256" key="3">
    <source>
        <dbReference type="ARBA" id="ARBA00022692"/>
    </source>
</evidence>
<dbReference type="GO" id="GO:0022857">
    <property type="term" value="F:transmembrane transporter activity"/>
    <property type="evidence" value="ECO:0007669"/>
    <property type="project" value="InterPro"/>
</dbReference>
<sequence>MTEPRLDPADAPDASGGPAQDAPEARPTGRPAHRDGNVLRWLSAYAASLVGDAVYFLALGWAAAQAGGPAEVGLIMASGAVPRAVLMLGGGVIADRFGPRRIVIVSDAVRCAMILGIAAALMLTGPAVWLLVLVALVFGAVDALFMPAVGALPPRITAPDQLVRVQGMKALANRFGGIVGAPVAGLAMGLGGAAAAFAVAGVLFAVSLVLLVAVRIAPLPQEEPAREGDEPQRSSVWRDLTDGFGYVRRHRLVGPLILSNILFELGGIPLINVGVVLLSSQRGWGATGIAWIVGAFSAGAASTALLLTARGRVSRAGRVRLAGLAGGSVLVCALGSVPGLVWAVLVAAPMGMLVALCGGLTAGLVQTATAPAYLGRVSSLMSLISLGIAPLAYPVVGAAIGLWGATPVFWGCGALCLAAGLVGVSYREVREAELPGG</sequence>
<organism evidence="9 10">
    <name type="scientific">Streptomyces candidus</name>
    <dbReference type="NCBI Taxonomy" id="67283"/>
    <lineage>
        <taxon>Bacteria</taxon>
        <taxon>Bacillati</taxon>
        <taxon>Actinomycetota</taxon>
        <taxon>Actinomycetes</taxon>
        <taxon>Kitasatosporales</taxon>
        <taxon>Streptomycetaceae</taxon>
        <taxon>Streptomyces</taxon>
    </lineage>
</organism>
<evidence type="ECO:0000256" key="1">
    <source>
        <dbReference type="ARBA" id="ARBA00004651"/>
    </source>
</evidence>
<comment type="subcellular location">
    <subcellularLocation>
        <location evidence="1">Cell membrane</location>
        <topology evidence="1">Multi-pass membrane protein</topology>
    </subcellularLocation>
</comment>
<evidence type="ECO:0000313" key="10">
    <source>
        <dbReference type="Proteomes" id="UP000540423"/>
    </source>
</evidence>
<evidence type="ECO:0000256" key="7">
    <source>
        <dbReference type="SAM" id="Phobius"/>
    </source>
</evidence>
<dbReference type="CDD" id="cd06173">
    <property type="entry name" value="MFS_MefA_like"/>
    <property type="match status" value="1"/>
</dbReference>